<dbReference type="GO" id="GO:0008479">
    <property type="term" value="F:tRNA-guanosine(34) queuine transglycosylase activity"/>
    <property type="evidence" value="ECO:0007669"/>
    <property type="project" value="UniProtKB-UniRule"/>
</dbReference>
<dbReference type="GO" id="GO:0006400">
    <property type="term" value="P:tRNA modification"/>
    <property type="evidence" value="ECO:0007669"/>
    <property type="project" value="InterPro"/>
</dbReference>
<dbReference type="Proteomes" id="UP000077315">
    <property type="component" value="Unassembled WGS sequence"/>
</dbReference>
<dbReference type="GO" id="GO:0046872">
    <property type="term" value="F:metal ion binding"/>
    <property type="evidence" value="ECO:0007669"/>
    <property type="project" value="UniProtKB-KW"/>
</dbReference>
<dbReference type="VEuPathDB" id="FungiDB:PHYBLDRAFT_79853"/>
<dbReference type="Gene3D" id="3.20.20.105">
    <property type="entry name" value="Queuine tRNA-ribosyltransferase-like"/>
    <property type="match status" value="1"/>
</dbReference>
<feature type="binding site" evidence="5">
    <location>
        <position position="325"/>
    </location>
    <ligand>
        <name>Zn(2+)</name>
        <dbReference type="ChEBI" id="CHEBI:29105"/>
    </ligand>
</feature>
<proteinExistence type="inferred from homology"/>
<feature type="binding site" evidence="5">
    <location>
        <position position="357"/>
    </location>
    <ligand>
        <name>Zn(2+)</name>
        <dbReference type="ChEBI" id="CHEBI:29105"/>
    </ligand>
</feature>
<evidence type="ECO:0000256" key="4">
    <source>
        <dbReference type="ARBA" id="ARBA00022833"/>
    </source>
</evidence>
<feature type="domain" description="tRNA-guanine(15) transglycosylase-like" evidence="6">
    <location>
        <begin position="22"/>
        <end position="389"/>
    </location>
</feature>
<dbReference type="SUPFAM" id="SSF51713">
    <property type="entry name" value="tRNA-guanine transglycosylase"/>
    <property type="match status" value="1"/>
</dbReference>
<sequence length="422" mass="47217">MTSALSFTLQQLTDAPSASGIVRRGTLQFSKKAKTIQTPACLTYTVRGSVPHLVAENVKLLPVQLLQVTLEQFVEEKEPMSFKYPHGIHKYLNLELDHLVFCDMRDPMKQEAVTFNTDKYLSVSTHGGVRQITPEMWAQAMKAYNPDMCALMADIVTDNDAKLKRIKRSVDRSLRWLDDILPKAKEIGIPVFAPVVGHTSEEERARSAVSTAERDVDGFTVNVIGLGLGNEATLKLAKASLRNLPKNKPRIVYGFGTPEGILDAVASGADLFDGSYAYKVTEQGRAMIFKFGEISADNTARDKPKTVNLWDPSMSHSFEVLDSTCGCYACNASHTKAYIHHLLNAHEMLGPILLMSHNVYQLDNFMASIRKSIDDNRFESDLTRFMEYYNHVEEGDGMRNHQDEIDVESLGTPLKKKRTLLL</sequence>
<feature type="binding site" evidence="5">
    <location>
        <position position="330"/>
    </location>
    <ligand>
        <name>Zn(2+)</name>
        <dbReference type="ChEBI" id="CHEBI:29105"/>
    </ligand>
</feature>
<dbReference type="RefSeq" id="XP_018288547.1">
    <property type="nucleotide sequence ID" value="XM_018443514.1"/>
</dbReference>
<keyword evidence="3 5" id="KW-0479">Metal-binding</keyword>
<dbReference type="EMBL" id="KV440988">
    <property type="protein sequence ID" value="OAD70507.1"/>
    <property type="molecule type" value="Genomic_DNA"/>
</dbReference>
<keyword evidence="1 5" id="KW-0963">Cytoplasm</keyword>
<dbReference type="Pfam" id="PF01702">
    <property type="entry name" value="TGT"/>
    <property type="match status" value="1"/>
</dbReference>
<organism evidence="7 8">
    <name type="scientific">Phycomyces blakesleeanus (strain ATCC 8743b / DSM 1359 / FGSC 10004 / NBRC 33097 / NRRL 1555)</name>
    <dbReference type="NCBI Taxonomy" id="763407"/>
    <lineage>
        <taxon>Eukaryota</taxon>
        <taxon>Fungi</taxon>
        <taxon>Fungi incertae sedis</taxon>
        <taxon>Mucoromycota</taxon>
        <taxon>Mucoromycotina</taxon>
        <taxon>Mucoromycetes</taxon>
        <taxon>Mucorales</taxon>
        <taxon>Phycomycetaceae</taxon>
        <taxon>Phycomyces</taxon>
    </lineage>
</organism>
<dbReference type="PANTHER" id="PTHR46064:SF1">
    <property type="entry name" value="QUEUINE TRNA-RIBOSYLTRANSFERASE ACCESSORY SUBUNIT 2"/>
    <property type="match status" value="1"/>
</dbReference>
<evidence type="ECO:0000256" key="2">
    <source>
        <dbReference type="ARBA" id="ARBA00022694"/>
    </source>
</evidence>
<keyword evidence="8" id="KW-1185">Reference proteome</keyword>
<evidence type="ECO:0000313" key="8">
    <source>
        <dbReference type="Proteomes" id="UP000077315"/>
    </source>
</evidence>
<dbReference type="InterPro" id="IPR002616">
    <property type="entry name" value="tRNA_ribo_trans-like"/>
</dbReference>
<gene>
    <name evidence="7" type="ORF">PHYBLDRAFT_79853</name>
</gene>
<evidence type="ECO:0000313" key="7">
    <source>
        <dbReference type="EMBL" id="OAD70507.1"/>
    </source>
</evidence>
<dbReference type="HAMAP" id="MF_03043">
    <property type="entry name" value="QTRT2"/>
    <property type="match status" value="1"/>
</dbReference>
<evidence type="ECO:0000256" key="1">
    <source>
        <dbReference type="ARBA" id="ARBA00022490"/>
    </source>
</evidence>
<evidence type="ECO:0000256" key="3">
    <source>
        <dbReference type="ARBA" id="ARBA00022723"/>
    </source>
</evidence>
<dbReference type="AlphaFoldDB" id="A0A167LI38"/>
<dbReference type="OrthoDB" id="27601at2759"/>
<dbReference type="GO" id="GO:0005737">
    <property type="term" value="C:cytoplasm"/>
    <property type="evidence" value="ECO:0007669"/>
    <property type="project" value="UniProtKB-SubCell"/>
</dbReference>
<accession>A0A167LI38</accession>
<dbReference type="InterPro" id="IPR050852">
    <property type="entry name" value="Queuine_tRNA-ribosyltrfase"/>
</dbReference>
<name>A0A167LI38_PHYB8</name>
<comment type="subcellular location">
    <subcellularLocation>
        <location evidence="5">Cytoplasm</location>
    </subcellularLocation>
</comment>
<dbReference type="InterPro" id="IPR028592">
    <property type="entry name" value="QTRTD1"/>
</dbReference>
<feature type="binding site" evidence="5">
    <location>
        <position position="327"/>
    </location>
    <ligand>
        <name>Zn(2+)</name>
        <dbReference type="ChEBI" id="CHEBI:29105"/>
    </ligand>
</feature>
<dbReference type="InterPro" id="IPR036511">
    <property type="entry name" value="TGT-like_sf"/>
</dbReference>
<dbReference type="GeneID" id="29004419"/>
<reference evidence="8" key="1">
    <citation type="submission" date="2015-06" db="EMBL/GenBank/DDBJ databases">
        <title>Expansion of signal transduction pathways in fungi by whole-genome duplication.</title>
        <authorList>
            <consortium name="DOE Joint Genome Institute"/>
            <person name="Corrochano L.M."/>
            <person name="Kuo A."/>
            <person name="Marcet-Houben M."/>
            <person name="Polaino S."/>
            <person name="Salamov A."/>
            <person name="Villalobos J.M."/>
            <person name="Alvarez M.I."/>
            <person name="Avalos J."/>
            <person name="Benito E.P."/>
            <person name="Benoit I."/>
            <person name="Burger G."/>
            <person name="Camino L.P."/>
            <person name="Canovas D."/>
            <person name="Cerda-Olmedo E."/>
            <person name="Cheng J.-F."/>
            <person name="Dominguez A."/>
            <person name="Elias M."/>
            <person name="Eslava A.P."/>
            <person name="Glaser F."/>
            <person name="Grimwood J."/>
            <person name="Gutierrez G."/>
            <person name="Heitman J."/>
            <person name="Henrissat B."/>
            <person name="Iturriaga E.A."/>
            <person name="Lang B.F."/>
            <person name="Lavin J.L."/>
            <person name="Lee S."/>
            <person name="Li W."/>
            <person name="Lindquist E."/>
            <person name="Lopez-Garcia S."/>
            <person name="Luque E.M."/>
            <person name="Marcos A.T."/>
            <person name="Martin J."/>
            <person name="McCluskey K."/>
            <person name="Medina H.R."/>
            <person name="Miralles-Duran A."/>
            <person name="Miyazaki A."/>
            <person name="Munoz-Torres E."/>
            <person name="Oguiza J.A."/>
            <person name="Ohm R."/>
            <person name="Olmedo M."/>
            <person name="Orejas M."/>
            <person name="Ortiz-Castellanos L."/>
            <person name="Pisabarro A.G."/>
            <person name="Rodriguez-Romero J."/>
            <person name="Ruiz-Herrera J."/>
            <person name="Ruiz-Vazquez R."/>
            <person name="Sanz C."/>
            <person name="Schackwitz W."/>
            <person name="Schmutz J."/>
            <person name="Shahriari M."/>
            <person name="Shelest E."/>
            <person name="Silva-Franco F."/>
            <person name="Soanes D."/>
            <person name="Syed K."/>
            <person name="Tagua V.G."/>
            <person name="Talbot N.J."/>
            <person name="Thon M."/>
            <person name="De vries R.P."/>
            <person name="Wiebenga A."/>
            <person name="Yadav J.S."/>
            <person name="Braun E.L."/>
            <person name="Baker S."/>
            <person name="Garre V."/>
            <person name="Horwitz B."/>
            <person name="Torres-Martinez S."/>
            <person name="Idnurm A."/>
            <person name="Herrera-Estrella A."/>
            <person name="Gabaldon T."/>
            <person name="Grigoriev I.V."/>
        </authorList>
    </citation>
    <scope>NUCLEOTIDE SEQUENCE [LARGE SCALE GENOMIC DNA]</scope>
    <source>
        <strain evidence="8">NRRL 1555(-)</strain>
    </source>
</reference>
<dbReference type="NCBIfam" id="TIGR00449">
    <property type="entry name" value="tgt_general"/>
    <property type="match status" value="1"/>
</dbReference>
<protein>
    <recommendedName>
        <fullName evidence="5">Queuine tRNA-ribosyltransferase accessory subunit 2</fullName>
    </recommendedName>
    <alternativeName>
        <fullName evidence="5">Queuine tRNA-ribosyltransferase domain-containing protein 1</fullName>
    </alternativeName>
</protein>
<comment type="subunit">
    <text evidence="5">Heterodimer of a catalytic subunit and an accessory subunit.</text>
</comment>
<evidence type="ECO:0000259" key="6">
    <source>
        <dbReference type="Pfam" id="PF01702"/>
    </source>
</evidence>
<keyword evidence="2 5" id="KW-0819">tRNA processing</keyword>
<comment type="function">
    <text evidence="5">Non-catalytic subunit of the queuine tRNA-ribosyltransferase (TGT) that catalyzes the base-exchange of a guanine (G) residue with queuine (Q) at position 34 (anticodon wobble position) in tRNAs with GU(N) anticodons (tRNA-Asp, -Asn, -His and -Tyr), resulting in the hypermodified nucleoside queuosine (7-(((4,5-cis-dihydroxy-2-cyclopenten-1-yl)amino)methyl)-7-deazaguanosine).</text>
</comment>
<dbReference type="FunCoup" id="A0A167LI38">
    <property type="interactions" value="481"/>
</dbReference>
<dbReference type="STRING" id="763407.A0A167LI38"/>
<comment type="similarity">
    <text evidence="5">Belongs to the queuine tRNA-ribosyltransferase family. QTRT2 subfamily.</text>
</comment>
<keyword evidence="4 5" id="KW-0862">Zinc</keyword>
<dbReference type="InParanoid" id="A0A167LI38"/>
<comment type="cofactor">
    <cofactor evidence="5">
        <name>Zn(2+)</name>
        <dbReference type="ChEBI" id="CHEBI:29105"/>
    </cofactor>
    <text evidence="5">Binds 1 zinc ion per subunit.</text>
</comment>
<dbReference type="PANTHER" id="PTHR46064">
    <property type="entry name" value="QUEUINE TRNA-RIBOSYLTRANSFERASE ACCESSORY SUBUNIT 2"/>
    <property type="match status" value="1"/>
</dbReference>
<evidence type="ECO:0000256" key="5">
    <source>
        <dbReference type="HAMAP-Rule" id="MF_03043"/>
    </source>
</evidence>